<accession>A0A914Y104</accession>
<dbReference type="AlphaFoldDB" id="A0A914Y104"/>
<feature type="compositionally biased region" description="Acidic residues" evidence="1">
    <location>
        <begin position="128"/>
        <end position="149"/>
    </location>
</feature>
<reference evidence="3" key="1">
    <citation type="submission" date="2022-11" db="UniProtKB">
        <authorList>
            <consortium name="WormBaseParasite"/>
        </authorList>
    </citation>
    <scope>IDENTIFICATION</scope>
</reference>
<dbReference type="GO" id="GO:0030915">
    <property type="term" value="C:Smc5-Smc6 complex"/>
    <property type="evidence" value="ECO:0007669"/>
    <property type="project" value="InterPro"/>
</dbReference>
<feature type="region of interest" description="Disordered" evidence="1">
    <location>
        <begin position="104"/>
        <end position="149"/>
    </location>
</feature>
<dbReference type="GO" id="GO:0004842">
    <property type="term" value="F:ubiquitin-protein transferase activity"/>
    <property type="evidence" value="ECO:0007669"/>
    <property type="project" value="TreeGrafter"/>
</dbReference>
<dbReference type="Proteomes" id="UP000887577">
    <property type="component" value="Unplaced"/>
</dbReference>
<dbReference type="SUPFAM" id="SSF57889">
    <property type="entry name" value="Cysteine-rich domain"/>
    <property type="match status" value="1"/>
</dbReference>
<dbReference type="Gene3D" id="3.30.40.10">
    <property type="entry name" value="Zinc/RING finger domain, C3HC4 (zinc finger)"/>
    <property type="match status" value="1"/>
</dbReference>
<dbReference type="PANTHER" id="PTHR20973:SF0">
    <property type="entry name" value="NON-STRUCTURAL MAINTENANCE OF CHROMOSOMES ELEMENT 1 HOMOLOG"/>
    <property type="match status" value="1"/>
</dbReference>
<dbReference type="InterPro" id="IPR011513">
    <property type="entry name" value="Nse1"/>
</dbReference>
<evidence type="ECO:0000256" key="1">
    <source>
        <dbReference type="SAM" id="MobiDB-lite"/>
    </source>
</evidence>
<proteinExistence type="predicted"/>
<dbReference type="InterPro" id="IPR046349">
    <property type="entry name" value="C1-like_sf"/>
</dbReference>
<evidence type="ECO:0000313" key="3">
    <source>
        <dbReference type="WBParaSite" id="PSU_v2.g13888.t1"/>
    </source>
</evidence>
<sequence length="149" mass="17131">MKLVEDNILVKLQNHNSFIFTTKSVMELEPRLRADNYDIPQCPVCSLLIIVQRFSYFCESCETAIHNTCLYKMINLSKNTAVSCPGGNRCSNKYDNDTLEDLEFDADLPETVNRPVEIRGNARTQQDDNTENEEPDDEDIDDEDMEVNE</sequence>
<evidence type="ECO:0000313" key="2">
    <source>
        <dbReference type="Proteomes" id="UP000887577"/>
    </source>
</evidence>
<dbReference type="GO" id="GO:0000724">
    <property type="term" value="P:double-strand break repair via homologous recombination"/>
    <property type="evidence" value="ECO:0007669"/>
    <property type="project" value="TreeGrafter"/>
</dbReference>
<dbReference type="PANTHER" id="PTHR20973">
    <property type="entry name" value="NON-SMC ELEMENT 1-RELATED"/>
    <property type="match status" value="1"/>
</dbReference>
<dbReference type="WBParaSite" id="PSU_v2.g13888.t1">
    <property type="protein sequence ID" value="PSU_v2.g13888.t1"/>
    <property type="gene ID" value="PSU_v2.g13888"/>
</dbReference>
<protein>
    <submittedName>
        <fullName evidence="3">Phorbol-ester/DAG-type domain-containing protein</fullName>
    </submittedName>
</protein>
<keyword evidence="2" id="KW-1185">Reference proteome</keyword>
<dbReference type="InterPro" id="IPR013083">
    <property type="entry name" value="Znf_RING/FYVE/PHD"/>
</dbReference>
<name>A0A914Y104_9BILA</name>
<dbReference type="GO" id="GO:0005634">
    <property type="term" value="C:nucleus"/>
    <property type="evidence" value="ECO:0007669"/>
    <property type="project" value="TreeGrafter"/>
</dbReference>
<organism evidence="2 3">
    <name type="scientific">Panagrolaimus superbus</name>
    <dbReference type="NCBI Taxonomy" id="310955"/>
    <lineage>
        <taxon>Eukaryota</taxon>
        <taxon>Metazoa</taxon>
        <taxon>Ecdysozoa</taxon>
        <taxon>Nematoda</taxon>
        <taxon>Chromadorea</taxon>
        <taxon>Rhabditida</taxon>
        <taxon>Tylenchina</taxon>
        <taxon>Panagrolaimomorpha</taxon>
        <taxon>Panagrolaimoidea</taxon>
        <taxon>Panagrolaimidae</taxon>
        <taxon>Panagrolaimus</taxon>
    </lineage>
</organism>